<reference evidence="2" key="1">
    <citation type="submission" date="2014-12" db="EMBL/GenBank/DDBJ databases">
        <title>Insight into the proteome of Arion vulgaris.</title>
        <authorList>
            <person name="Aradska J."/>
            <person name="Bulat T."/>
            <person name="Smidak R."/>
            <person name="Sarate P."/>
            <person name="Gangsoo J."/>
            <person name="Sialana F."/>
            <person name="Bilban M."/>
            <person name="Lubec G."/>
        </authorList>
    </citation>
    <scope>NUCLEOTIDE SEQUENCE</scope>
    <source>
        <tissue evidence="2">Skin</tissue>
    </source>
</reference>
<feature type="signal peptide" evidence="1">
    <location>
        <begin position="1"/>
        <end position="23"/>
    </location>
</feature>
<evidence type="ECO:0000256" key="1">
    <source>
        <dbReference type="SAM" id="SignalP"/>
    </source>
</evidence>
<name>A0A0B7AP78_9EUPU</name>
<sequence length="62" mass="6819">MKRAILICVLMLVVIATEHLVSGQDNVNSEQVVQNKDVNEEAEQQLILVPLGSIILTAYTNV</sequence>
<gene>
    <name evidence="2" type="primary">ORF127607</name>
</gene>
<organism evidence="2">
    <name type="scientific">Arion vulgaris</name>
    <dbReference type="NCBI Taxonomy" id="1028688"/>
    <lineage>
        <taxon>Eukaryota</taxon>
        <taxon>Metazoa</taxon>
        <taxon>Spiralia</taxon>
        <taxon>Lophotrochozoa</taxon>
        <taxon>Mollusca</taxon>
        <taxon>Gastropoda</taxon>
        <taxon>Heterobranchia</taxon>
        <taxon>Euthyneura</taxon>
        <taxon>Panpulmonata</taxon>
        <taxon>Eupulmonata</taxon>
        <taxon>Stylommatophora</taxon>
        <taxon>Helicina</taxon>
        <taxon>Arionoidea</taxon>
        <taxon>Arionidae</taxon>
        <taxon>Arion</taxon>
    </lineage>
</organism>
<protein>
    <submittedName>
        <fullName evidence="2">Uncharacterized protein</fullName>
    </submittedName>
</protein>
<dbReference type="EMBL" id="HACG01034855">
    <property type="protein sequence ID" value="CEK81720.1"/>
    <property type="molecule type" value="Transcribed_RNA"/>
</dbReference>
<evidence type="ECO:0000313" key="2">
    <source>
        <dbReference type="EMBL" id="CEK81720.1"/>
    </source>
</evidence>
<accession>A0A0B7AP78</accession>
<dbReference type="AlphaFoldDB" id="A0A0B7AP78"/>
<keyword evidence="1" id="KW-0732">Signal</keyword>
<proteinExistence type="predicted"/>
<feature type="chain" id="PRO_5002113069" evidence="1">
    <location>
        <begin position="24"/>
        <end position="62"/>
    </location>
</feature>